<protein>
    <submittedName>
        <fullName evidence="1">Uncharacterized protein</fullName>
    </submittedName>
</protein>
<evidence type="ECO:0000313" key="2">
    <source>
        <dbReference type="Proteomes" id="UP000749559"/>
    </source>
</evidence>
<sequence>GVSKSAWHSVANKDQSIISKSLVEDLLDKQRNSYAVRTFSPEVESAMRDLGFLEEANFTRTVRDWYEAQDERGMPAMERIEKQIQMRTLLLKNVKFDTFPPPSGYIKGFPIQMFEGFLLSIDSHLQLYKLVRGGTNNQRAFSSLENESFFGTLSEVDSNRLGCPKAVNLERVMSQVTEVLHYRQNPDLR</sequence>
<accession>A0A8S4MUN8</accession>
<keyword evidence="2" id="KW-1185">Reference proteome</keyword>
<evidence type="ECO:0000313" key="1">
    <source>
        <dbReference type="EMBL" id="CAH1772569.1"/>
    </source>
</evidence>
<name>A0A8S4MUN8_OWEFU</name>
<dbReference type="Proteomes" id="UP000749559">
    <property type="component" value="Unassembled WGS sequence"/>
</dbReference>
<dbReference type="OrthoDB" id="6153424at2759"/>
<reference evidence="1" key="1">
    <citation type="submission" date="2022-03" db="EMBL/GenBank/DDBJ databases">
        <authorList>
            <person name="Martin C."/>
        </authorList>
    </citation>
    <scope>NUCLEOTIDE SEQUENCE</scope>
</reference>
<feature type="non-terminal residue" evidence="1">
    <location>
        <position position="1"/>
    </location>
</feature>
<comment type="caution">
    <text evidence="1">The sequence shown here is derived from an EMBL/GenBank/DDBJ whole genome shotgun (WGS) entry which is preliminary data.</text>
</comment>
<organism evidence="1 2">
    <name type="scientific">Owenia fusiformis</name>
    <name type="common">Polychaete worm</name>
    <dbReference type="NCBI Taxonomy" id="6347"/>
    <lineage>
        <taxon>Eukaryota</taxon>
        <taxon>Metazoa</taxon>
        <taxon>Spiralia</taxon>
        <taxon>Lophotrochozoa</taxon>
        <taxon>Annelida</taxon>
        <taxon>Polychaeta</taxon>
        <taxon>Sedentaria</taxon>
        <taxon>Canalipalpata</taxon>
        <taxon>Sabellida</taxon>
        <taxon>Oweniida</taxon>
        <taxon>Oweniidae</taxon>
        <taxon>Owenia</taxon>
    </lineage>
</organism>
<dbReference type="AlphaFoldDB" id="A0A8S4MUN8"/>
<dbReference type="EMBL" id="CAIIXF020000001">
    <property type="protein sequence ID" value="CAH1772569.1"/>
    <property type="molecule type" value="Genomic_DNA"/>
</dbReference>
<gene>
    <name evidence="1" type="ORF">OFUS_LOCUS313</name>
</gene>
<feature type="non-terminal residue" evidence="1">
    <location>
        <position position="189"/>
    </location>
</feature>
<proteinExistence type="predicted"/>